<dbReference type="Proteomes" id="UP000679992">
    <property type="component" value="Unassembled WGS sequence"/>
</dbReference>
<dbReference type="Pfam" id="PF03205">
    <property type="entry name" value="MobB"/>
    <property type="match status" value="1"/>
</dbReference>
<feature type="domain" description="Molybdopterin-guanine dinucleotide biosynthesis protein B (MobB)" evidence="1">
    <location>
        <begin position="4"/>
        <end position="130"/>
    </location>
</feature>
<sequence>MKQVIQICGYKNSGKTTLIAGLVTIFKGMGLQTAVIKHDVHGFEGDVEATDTYKLRKAGATATAITSPWRTAVVEERETPLAELVEQFHSYDLILVEGFKQADYPKLVMLHQPEDVELITQLSGIVALICRRDAGIEALRESESSLGSDPLLPEGVEVASFSADELEQIADFILKHVKAQ</sequence>
<evidence type="ECO:0000259" key="1">
    <source>
        <dbReference type="Pfam" id="PF03205"/>
    </source>
</evidence>
<protein>
    <recommendedName>
        <fullName evidence="1">Molybdopterin-guanine dinucleotide biosynthesis protein B (MobB) domain-containing protein</fullName>
    </recommendedName>
</protein>
<dbReference type="InterPro" id="IPR004435">
    <property type="entry name" value="MobB_dom"/>
</dbReference>
<organism evidence="2 3">
    <name type="scientific">Paenibacillus vini</name>
    <dbReference type="NCBI Taxonomy" id="1476024"/>
    <lineage>
        <taxon>Bacteria</taxon>
        <taxon>Bacillati</taxon>
        <taxon>Bacillota</taxon>
        <taxon>Bacilli</taxon>
        <taxon>Bacillales</taxon>
        <taxon>Paenibacillaceae</taxon>
        <taxon>Paenibacillus</taxon>
    </lineage>
</organism>
<evidence type="ECO:0000313" key="2">
    <source>
        <dbReference type="EMBL" id="GIP55991.1"/>
    </source>
</evidence>
<dbReference type="SUPFAM" id="SSF52540">
    <property type="entry name" value="P-loop containing nucleoside triphosphate hydrolases"/>
    <property type="match status" value="1"/>
</dbReference>
<gene>
    <name evidence="2" type="ORF">J42TS3_50260</name>
</gene>
<evidence type="ECO:0000313" key="3">
    <source>
        <dbReference type="Proteomes" id="UP000679992"/>
    </source>
</evidence>
<dbReference type="PANTHER" id="PTHR40072:SF1">
    <property type="entry name" value="MOLYBDOPTERIN-GUANINE DINUCLEOTIDE BIOSYNTHESIS ADAPTER PROTEIN"/>
    <property type="match status" value="1"/>
</dbReference>
<dbReference type="RefSeq" id="WP_213656739.1">
    <property type="nucleotide sequence ID" value="NZ_BOSL01000027.1"/>
</dbReference>
<dbReference type="PANTHER" id="PTHR40072">
    <property type="entry name" value="MOLYBDOPTERIN-GUANINE DINUCLEOTIDE BIOSYNTHESIS ADAPTER PROTEIN-RELATED"/>
    <property type="match status" value="1"/>
</dbReference>
<dbReference type="NCBIfam" id="TIGR00176">
    <property type="entry name" value="mobB"/>
    <property type="match status" value="1"/>
</dbReference>
<accession>A0ABQ4MJ20</accession>
<comment type="caution">
    <text evidence="2">The sequence shown here is derived from an EMBL/GenBank/DDBJ whole genome shotgun (WGS) entry which is preliminary data.</text>
</comment>
<dbReference type="EMBL" id="BOSL01000027">
    <property type="protein sequence ID" value="GIP55991.1"/>
    <property type="molecule type" value="Genomic_DNA"/>
</dbReference>
<proteinExistence type="predicted"/>
<name>A0ABQ4MJ20_9BACL</name>
<dbReference type="InterPro" id="IPR052539">
    <property type="entry name" value="MGD_biosynthesis_adapter"/>
</dbReference>
<dbReference type="Gene3D" id="3.40.50.300">
    <property type="entry name" value="P-loop containing nucleotide triphosphate hydrolases"/>
    <property type="match status" value="1"/>
</dbReference>
<keyword evidence="3" id="KW-1185">Reference proteome</keyword>
<reference evidence="2 3" key="1">
    <citation type="submission" date="2021-03" db="EMBL/GenBank/DDBJ databases">
        <title>Antimicrobial resistance genes in bacteria isolated from Japanese honey, and their potential for conferring macrolide and lincosamide resistance in the American foulbrood pathogen Paenibacillus larvae.</title>
        <authorList>
            <person name="Okamoto M."/>
            <person name="Kumagai M."/>
            <person name="Kanamori H."/>
            <person name="Takamatsu D."/>
        </authorList>
    </citation>
    <scope>NUCLEOTIDE SEQUENCE [LARGE SCALE GENOMIC DNA]</scope>
    <source>
        <strain evidence="2 3">J42TS3</strain>
    </source>
</reference>
<dbReference type="InterPro" id="IPR027417">
    <property type="entry name" value="P-loop_NTPase"/>
</dbReference>
<dbReference type="CDD" id="cd03116">
    <property type="entry name" value="MobB"/>
    <property type="match status" value="1"/>
</dbReference>